<name>A0AAX2SBE3_KOCRH</name>
<dbReference type="RefSeq" id="WP_135010317.1">
    <property type="nucleotide sequence ID" value="NZ_CAJFZU010000012.1"/>
</dbReference>
<sequence length="619" mass="68123">MTVIEARAPEVDSRPTSPAGARGAGMWTGAGERATFTWLHTPENGRTRGLVVIAPPVGREHVQAYRPLRQLAMLLTGAGYCVARVSYRGVGDSHALSPEEDLLAEWERNILDATRQAREVCGIEDLPVFGIGYRVGAGLLTRCAEHFDRVLAWEPVSGAMFVKQWARLRRATLPEIPVGEGVDLMGLWLTDEQARQLSTLTDPRKLPELPGNVEIHREQDQPRAKVMYGVESLDVRVHYDVLEELLWRLPRPQLVDSDCGGRGPQRNVFRAPSGELCAEEIVVVDPQGYPGVLTGPVQDEAAAVAPWPGKPTTFFAPGASEPRDGSTLWSETARRLAGQGVVSLRADRDGAGDRALLWSDRDPNPYRYLNAQALREQAQWLADHFHTDVVATVLCSGAWAALRAAREPAGIAATSMVLVSQNEWRMNQKFFDELRLSYDGDAKLRAKTAARPAEASGPHPGSRRGDGRTEPGRAASAPHGAERAAAPTVPERARTALSGARVWATDRLGDAKQAGSLALRHHTPEPVWNLMARSPAASIPDHVLERASHNRSVTLLVGPDDEPRYRETMADRAVTRLQRRGRDIHEHFVPHVDHSVLSRTARNLIARQLDEVFAQWKVQ</sequence>
<dbReference type="Proteomes" id="UP000298017">
    <property type="component" value="Unassembled WGS sequence"/>
</dbReference>
<organism evidence="2 3">
    <name type="scientific">Kocuria rhizophila</name>
    <dbReference type="NCBI Taxonomy" id="72000"/>
    <lineage>
        <taxon>Bacteria</taxon>
        <taxon>Bacillati</taxon>
        <taxon>Actinomycetota</taxon>
        <taxon>Actinomycetes</taxon>
        <taxon>Micrococcales</taxon>
        <taxon>Micrococcaceae</taxon>
        <taxon>Kocuria</taxon>
    </lineage>
</organism>
<gene>
    <name evidence="2" type="ORF">E4P33_04135</name>
</gene>
<evidence type="ECO:0000313" key="2">
    <source>
        <dbReference type="EMBL" id="TFI02242.1"/>
    </source>
</evidence>
<keyword evidence="3" id="KW-1185">Reference proteome</keyword>
<dbReference type="InterPro" id="IPR029058">
    <property type="entry name" value="AB_hydrolase_fold"/>
</dbReference>
<feature type="region of interest" description="Disordered" evidence="1">
    <location>
        <begin position="447"/>
        <end position="493"/>
    </location>
</feature>
<evidence type="ECO:0000256" key="1">
    <source>
        <dbReference type="SAM" id="MobiDB-lite"/>
    </source>
</evidence>
<dbReference type="SUPFAM" id="SSF53474">
    <property type="entry name" value="alpha/beta-Hydrolases"/>
    <property type="match status" value="2"/>
</dbReference>
<evidence type="ECO:0008006" key="4">
    <source>
        <dbReference type="Google" id="ProtNLM"/>
    </source>
</evidence>
<reference evidence="2 3" key="1">
    <citation type="submission" date="2019-03" db="EMBL/GenBank/DDBJ databases">
        <title>Genome Sequencing and Assembly of Various Microbes Isolated from Alder Root Nodule.</title>
        <authorList>
            <person name="Swanson E."/>
            <person name="Sevigny J.L."/>
            <person name="Pesce C."/>
            <person name="Davis I."/>
            <person name="Kleiner V."/>
            <person name="Tisa L."/>
        </authorList>
    </citation>
    <scope>NUCLEOTIDE SEQUENCE [LARGE SCALE GENOMIC DNA]</scope>
    <source>
        <strain evidence="2 3">4R-31</strain>
    </source>
</reference>
<accession>A0AAX2SBE3</accession>
<evidence type="ECO:0000313" key="3">
    <source>
        <dbReference type="Proteomes" id="UP000298017"/>
    </source>
</evidence>
<dbReference type="AlphaFoldDB" id="A0AAX2SBE3"/>
<dbReference type="EMBL" id="SPNK01000003">
    <property type="protein sequence ID" value="TFI02242.1"/>
    <property type="molecule type" value="Genomic_DNA"/>
</dbReference>
<protein>
    <recommendedName>
        <fullName evidence="4">Serine aminopeptidase S33 domain-containing protein</fullName>
    </recommendedName>
</protein>
<feature type="region of interest" description="Disordered" evidence="1">
    <location>
        <begin position="1"/>
        <end position="27"/>
    </location>
</feature>
<proteinExistence type="predicted"/>
<comment type="caution">
    <text evidence="2">The sequence shown here is derived from an EMBL/GenBank/DDBJ whole genome shotgun (WGS) entry which is preliminary data.</text>
</comment>
<dbReference type="Gene3D" id="3.40.50.1820">
    <property type="entry name" value="alpha/beta hydrolase"/>
    <property type="match status" value="2"/>
</dbReference>